<accession>A0A9Q0YCQ4</accession>
<evidence type="ECO:0000259" key="1">
    <source>
        <dbReference type="PROSITE" id="PS50837"/>
    </source>
</evidence>
<dbReference type="InterPro" id="IPR027417">
    <property type="entry name" value="P-loop_NTPase"/>
</dbReference>
<dbReference type="Gene3D" id="3.40.50.300">
    <property type="entry name" value="P-loop containing nucleotide triphosphate hydrolases"/>
    <property type="match status" value="1"/>
</dbReference>
<protein>
    <submittedName>
        <fullName evidence="2">NLR family CARD domain-containing protein 4</fullName>
    </submittedName>
</protein>
<dbReference type="OrthoDB" id="10034282at2759"/>
<dbReference type="SUPFAM" id="SSF52540">
    <property type="entry name" value="P-loop containing nucleoside triphosphate hydrolases"/>
    <property type="match status" value="1"/>
</dbReference>
<dbReference type="PROSITE" id="PS50837">
    <property type="entry name" value="NACHT"/>
    <property type="match status" value="1"/>
</dbReference>
<sequence>MEGFQPESASEDASRESGRGYGKFLVELAELLTIRIVLDLATYFSFPRARYEELQQAKYPGKLMTNNLQERGFISASGISPLIKALEDLKLDGVKNSVLSSYKLHTSDNDVGKSKKSFLAGQLEKLKFYLKLAYERLYRAIQPIPYIRDRLFCVNEVFVEGGIVFNNVSDKSGYSGELTLNQNQTRNKSLKSYTELFDDDIVPSKRVIVEGEPGYGKSTLTLQAAYDWCERKSSSLKGAELLILLPLRLLKGITSFYEAIKLFILPSDCTLTTSDIEGIISSCSSVVIILDGYDEYPDMNNDLKSHIKEIIKGKMFSHFKVILSTRSGCLPQNLDPRTIRVRLTGFDEDARDRYVRMAVVGGSSERTKDIRQNLEKNPIMCDLCQVPLFFVMVAHMAHESTDIYKCNSVTSFFKYMIHCFYSHMWKKGEEMGAVSRSDTADKRRLYKLAFDGLTGGEQNIVWEKIEFCREVGTECFEELIRTGILVEEKILEINMTTELSVSEYIQEKIIVRFYHKLFAEWYAAHYVSERASSFFAFFLSRTLRRVNPIDLQFVFRFACGLKPSCTKRIANYLRKIDGGKSFATLCILEQTGGTDDILDTVRDMCSSTVEFSSQDSQLLHRSRTQLFDIAAKNQVCSHRKDNKVERLF</sequence>
<feature type="domain" description="NACHT" evidence="1">
    <location>
        <begin position="205"/>
        <end position="328"/>
    </location>
</feature>
<dbReference type="EMBL" id="JAIZAY010000093">
    <property type="protein sequence ID" value="KAJ8019076.1"/>
    <property type="molecule type" value="Genomic_DNA"/>
</dbReference>
<name>A0A9Q0YCQ4_HOLLE</name>
<dbReference type="PANTHER" id="PTHR46312:SF2">
    <property type="entry name" value="NUCLEOTIDE-BINDING OLIGOMERIZATION DOMAIN-CONTAINING PROTEIN 2-LIKE"/>
    <property type="match status" value="1"/>
</dbReference>
<proteinExistence type="predicted"/>
<gene>
    <name evidence="2" type="ORF">HOLleu_42567</name>
</gene>
<organism evidence="2 3">
    <name type="scientific">Holothuria leucospilota</name>
    <name type="common">Black long sea cucumber</name>
    <name type="synonym">Mertensiothuria leucospilota</name>
    <dbReference type="NCBI Taxonomy" id="206669"/>
    <lineage>
        <taxon>Eukaryota</taxon>
        <taxon>Metazoa</taxon>
        <taxon>Echinodermata</taxon>
        <taxon>Eleutherozoa</taxon>
        <taxon>Echinozoa</taxon>
        <taxon>Holothuroidea</taxon>
        <taxon>Aspidochirotacea</taxon>
        <taxon>Aspidochirotida</taxon>
        <taxon>Holothuriidae</taxon>
        <taxon>Holothuria</taxon>
    </lineage>
</organism>
<dbReference type="Pfam" id="PF05729">
    <property type="entry name" value="NACHT"/>
    <property type="match status" value="1"/>
</dbReference>
<keyword evidence="3" id="KW-1185">Reference proteome</keyword>
<dbReference type="InterPro" id="IPR007111">
    <property type="entry name" value="NACHT_NTPase"/>
</dbReference>
<dbReference type="PANTHER" id="PTHR46312">
    <property type="entry name" value="NACHT DOMAIN-CONTAINING PROTEIN"/>
    <property type="match status" value="1"/>
</dbReference>
<dbReference type="Proteomes" id="UP001152320">
    <property type="component" value="Unassembled WGS sequence"/>
</dbReference>
<comment type="caution">
    <text evidence="2">The sequence shown here is derived from an EMBL/GenBank/DDBJ whole genome shotgun (WGS) entry which is preliminary data.</text>
</comment>
<reference evidence="2" key="1">
    <citation type="submission" date="2021-10" db="EMBL/GenBank/DDBJ databases">
        <title>Tropical sea cucumber genome reveals ecological adaptation and Cuvierian tubules defense mechanism.</title>
        <authorList>
            <person name="Chen T."/>
        </authorList>
    </citation>
    <scope>NUCLEOTIDE SEQUENCE</scope>
    <source>
        <strain evidence="2">Nanhai2018</strain>
        <tissue evidence="2">Muscle</tissue>
    </source>
</reference>
<dbReference type="AlphaFoldDB" id="A0A9Q0YCQ4"/>
<evidence type="ECO:0000313" key="2">
    <source>
        <dbReference type="EMBL" id="KAJ8019076.1"/>
    </source>
</evidence>
<evidence type="ECO:0000313" key="3">
    <source>
        <dbReference type="Proteomes" id="UP001152320"/>
    </source>
</evidence>